<reference evidence="2" key="2">
    <citation type="submission" date="2019-02" db="EMBL/GenBank/DDBJ databases">
        <title>Granulicella sibirica sp. nov., a psychrotolerant acidobacterium isolated from an organic soil layer in forested tundra, West Siberia.</title>
        <authorList>
            <person name="Oshkin I.Y."/>
            <person name="Kulichevskaya I.S."/>
            <person name="Rijpstra W.I.C."/>
            <person name="Sinninghe Damste J.S."/>
            <person name="Rakitin A.L."/>
            <person name="Ravin N.V."/>
            <person name="Dedysh S.N."/>
        </authorList>
    </citation>
    <scope>NUCLEOTIDE SEQUENCE [LARGE SCALE GENOMIC DNA]</scope>
    <source>
        <strain evidence="2">AF10</strain>
    </source>
</reference>
<comment type="caution">
    <text evidence="1">The sequence shown here is derived from an EMBL/GenBank/DDBJ whole genome shotgun (WGS) entry which is preliminary data.</text>
</comment>
<evidence type="ECO:0000313" key="2">
    <source>
        <dbReference type="Proteomes" id="UP000289437"/>
    </source>
</evidence>
<dbReference type="Proteomes" id="UP000289437">
    <property type="component" value="Unassembled WGS sequence"/>
</dbReference>
<dbReference type="OrthoDB" id="122884at2"/>
<dbReference type="RefSeq" id="WP_128911065.1">
    <property type="nucleotide sequence ID" value="NZ_RDSM01000001.1"/>
</dbReference>
<dbReference type="EMBL" id="RDSM01000001">
    <property type="protein sequence ID" value="RXH56795.1"/>
    <property type="molecule type" value="Genomic_DNA"/>
</dbReference>
<keyword evidence="2" id="KW-1185">Reference proteome</keyword>
<protein>
    <submittedName>
        <fullName evidence="1">Uncharacterized protein</fullName>
    </submittedName>
</protein>
<reference evidence="1 2" key="1">
    <citation type="submission" date="2018-11" db="EMBL/GenBank/DDBJ databases">
        <authorList>
            <person name="Mardanov A.V."/>
            <person name="Ravin N.V."/>
            <person name="Dedysh S.N."/>
        </authorList>
    </citation>
    <scope>NUCLEOTIDE SEQUENCE [LARGE SCALE GENOMIC DNA]</scope>
    <source>
        <strain evidence="1 2">AF10</strain>
    </source>
</reference>
<name>A0A4Q0SZS5_9BACT</name>
<gene>
    <name evidence="1" type="ORF">GRAN_0105</name>
</gene>
<organism evidence="1 2">
    <name type="scientific">Granulicella sibirica</name>
    <dbReference type="NCBI Taxonomy" id="2479048"/>
    <lineage>
        <taxon>Bacteria</taxon>
        <taxon>Pseudomonadati</taxon>
        <taxon>Acidobacteriota</taxon>
        <taxon>Terriglobia</taxon>
        <taxon>Terriglobales</taxon>
        <taxon>Acidobacteriaceae</taxon>
        <taxon>Granulicella</taxon>
    </lineage>
</organism>
<accession>A0A4Q0SZS5</accession>
<dbReference type="AlphaFoldDB" id="A0A4Q0SZS5"/>
<sequence length="76" mass="8654">MADQARLDEMQSKYKAAVDEWVTAIRQEESLASVCHDEAQIDEWEAADNTEEQARSNAKAAKEEYEGALREEIFGF</sequence>
<evidence type="ECO:0000313" key="1">
    <source>
        <dbReference type="EMBL" id="RXH56795.1"/>
    </source>
</evidence>
<proteinExistence type="predicted"/>